<protein>
    <submittedName>
        <fullName evidence="1">XisI protein</fullName>
    </submittedName>
</protein>
<dbReference type="SUPFAM" id="SSF143847">
    <property type="entry name" value="XisI-like"/>
    <property type="match status" value="1"/>
</dbReference>
<dbReference type="InterPro" id="IPR035943">
    <property type="entry name" value="XisI-like_sf"/>
</dbReference>
<organism evidence="1 2">
    <name type="scientific">Calothrix parietina FACHB-288</name>
    <dbReference type="NCBI Taxonomy" id="2692896"/>
    <lineage>
        <taxon>Bacteria</taxon>
        <taxon>Bacillati</taxon>
        <taxon>Cyanobacteriota</taxon>
        <taxon>Cyanophyceae</taxon>
        <taxon>Nostocales</taxon>
        <taxon>Calotrichaceae</taxon>
        <taxon>Calothrix</taxon>
    </lineage>
</organism>
<proteinExistence type="predicted"/>
<reference evidence="1 2" key="1">
    <citation type="journal article" date="2020" name="ISME J.">
        <title>Comparative genomics reveals insights into cyanobacterial evolution and habitat adaptation.</title>
        <authorList>
            <person name="Chen M.Y."/>
            <person name="Teng W.K."/>
            <person name="Zhao L."/>
            <person name="Hu C.X."/>
            <person name="Zhou Y.K."/>
            <person name="Han B.P."/>
            <person name="Song L.R."/>
            <person name="Shu W.S."/>
        </authorList>
    </citation>
    <scope>NUCLEOTIDE SEQUENCE [LARGE SCALE GENOMIC DNA]</scope>
    <source>
        <strain evidence="1 2">FACHB-288</strain>
    </source>
</reference>
<dbReference type="CDD" id="cd16382">
    <property type="entry name" value="XisI-like"/>
    <property type="match status" value="1"/>
</dbReference>
<sequence length="111" mass="13309">MDKIVEYREIIKKLIVDYVTEATTKDDVERQMIFDTEHDHYQLVNVGWRNRHRVYGCVLHFDIKNNKIWLQYNGTEIDFAEELIKNGVPKQDIVIGFHSPFMRKFTEYAVT</sequence>
<dbReference type="Proteomes" id="UP000658514">
    <property type="component" value="Unassembled WGS sequence"/>
</dbReference>
<evidence type="ECO:0000313" key="2">
    <source>
        <dbReference type="Proteomes" id="UP000658514"/>
    </source>
</evidence>
<keyword evidence="2" id="KW-1185">Reference proteome</keyword>
<dbReference type="RefSeq" id="WP_190548851.1">
    <property type="nucleotide sequence ID" value="NZ_CAWPNO010000094.1"/>
</dbReference>
<name>A0ABR8AH74_9CYAN</name>
<dbReference type="EMBL" id="JACJQH010000059">
    <property type="protein sequence ID" value="MBD2199397.1"/>
    <property type="molecule type" value="Genomic_DNA"/>
</dbReference>
<evidence type="ECO:0000313" key="1">
    <source>
        <dbReference type="EMBL" id="MBD2199397.1"/>
    </source>
</evidence>
<dbReference type="Gene3D" id="3.30.310.110">
    <property type="entry name" value="XisI-like"/>
    <property type="match status" value="1"/>
</dbReference>
<dbReference type="Pfam" id="PF08869">
    <property type="entry name" value="XisI"/>
    <property type="match status" value="1"/>
</dbReference>
<accession>A0ABR8AH74</accession>
<comment type="caution">
    <text evidence="1">The sequence shown here is derived from an EMBL/GenBank/DDBJ whole genome shotgun (WGS) entry which is preliminary data.</text>
</comment>
<gene>
    <name evidence="1" type="ORF">H6G24_28610</name>
</gene>
<dbReference type="InterPro" id="IPR014968">
    <property type="entry name" value="XisI"/>
</dbReference>